<evidence type="ECO:0000313" key="3">
    <source>
        <dbReference type="Proteomes" id="UP000515123"/>
    </source>
</evidence>
<evidence type="ECO:0000313" key="4">
    <source>
        <dbReference type="RefSeq" id="XP_020095738.1"/>
    </source>
</evidence>
<reference evidence="4" key="2">
    <citation type="submission" date="2025-08" db="UniProtKB">
        <authorList>
            <consortium name="RefSeq"/>
        </authorList>
    </citation>
    <scope>IDENTIFICATION</scope>
    <source>
        <tissue evidence="4">Leaf</tissue>
    </source>
</reference>
<dbReference type="Proteomes" id="UP000515123">
    <property type="component" value="Linkage group 9"/>
</dbReference>
<keyword evidence="3" id="KW-1185">Reference proteome</keyword>
<evidence type="ECO:0000256" key="2">
    <source>
        <dbReference type="SAM" id="Phobius"/>
    </source>
</evidence>
<name>A0A6P5FQE3_ANACO</name>
<protein>
    <submittedName>
        <fullName evidence="4">ABC transporter B family member 25-like isoform X2</fullName>
    </submittedName>
</protein>
<reference evidence="3" key="1">
    <citation type="journal article" date="2015" name="Nat. Genet.">
        <title>The pineapple genome and the evolution of CAM photosynthesis.</title>
        <authorList>
            <person name="Ming R."/>
            <person name="VanBuren R."/>
            <person name="Wai C.M."/>
            <person name="Tang H."/>
            <person name="Schatz M.C."/>
            <person name="Bowers J.E."/>
            <person name="Lyons E."/>
            <person name="Wang M.L."/>
            <person name="Chen J."/>
            <person name="Biggers E."/>
            <person name="Zhang J."/>
            <person name="Huang L."/>
            <person name="Zhang L."/>
            <person name="Miao W."/>
            <person name="Zhang J."/>
            <person name="Ye Z."/>
            <person name="Miao C."/>
            <person name="Lin Z."/>
            <person name="Wang H."/>
            <person name="Zhou H."/>
            <person name="Yim W.C."/>
            <person name="Priest H.D."/>
            <person name="Zheng C."/>
            <person name="Woodhouse M."/>
            <person name="Edger P.P."/>
            <person name="Guyot R."/>
            <person name="Guo H.B."/>
            <person name="Guo H."/>
            <person name="Zheng G."/>
            <person name="Singh R."/>
            <person name="Sharma A."/>
            <person name="Min X."/>
            <person name="Zheng Y."/>
            <person name="Lee H."/>
            <person name="Gurtowski J."/>
            <person name="Sedlazeck F.J."/>
            <person name="Harkess A."/>
            <person name="McKain M.R."/>
            <person name="Liao Z."/>
            <person name="Fang J."/>
            <person name="Liu J."/>
            <person name="Zhang X."/>
            <person name="Zhang Q."/>
            <person name="Hu W."/>
            <person name="Qin Y."/>
            <person name="Wang K."/>
            <person name="Chen L.Y."/>
            <person name="Shirley N."/>
            <person name="Lin Y.R."/>
            <person name="Liu L.Y."/>
            <person name="Hernandez A.G."/>
            <person name="Wright C.L."/>
            <person name="Bulone V."/>
            <person name="Tuskan G.A."/>
            <person name="Heath K."/>
            <person name="Zee F."/>
            <person name="Moore P.H."/>
            <person name="Sunkar R."/>
            <person name="Leebens-Mack J.H."/>
            <person name="Mockler T."/>
            <person name="Bennetzen J.L."/>
            <person name="Freeling M."/>
            <person name="Sankoff D."/>
            <person name="Paterson A.H."/>
            <person name="Zhu X."/>
            <person name="Yang X."/>
            <person name="Smith J.A."/>
            <person name="Cushman J.C."/>
            <person name="Paull R.E."/>
            <person name="Yu Q."/>
        </authorList>
    </citation>
    <scope>NUCLEOTIDE SEQUENCE [LARGE SCALE GENOMIC DNA]</scope>
    <source>
        <strain evidence="3">cv. F153</strain>
    </source>
</reference>
<evidence type="ECO:0000256" key="1">
    <source>
        <dbReference type="SAM" id="MobiDB-lite"/>
    </source>
</evidence>
<dbReference type="RefSeq" id="XP_020095738.1">
    <property type="nucleotide sequence ID" value="XM_020240149.1"/>
</dbReference>
<keyword evidence="2" id="KW-0472">Membrane</keyword>
<accession>A0A6P5FQE3</accession>
<proteinExistence type="predicted"/>
<feature type="region of interest" description="Disordered" evidence="1">
    <location>
        <begin position="13"/>
        <end position="41"/>
    </location>
</feature>
<gene>
    <name evidence="4" type="primary">LOC109715236</name>
</gene>
<dbReference type="GeneID" id="109715236"/>
<keyword evidence="2" id="KW-0812">Transmembrane</keyword>
<dbReference type="AlphaFoldDB" id="A0A6P5FQE3"/>
<feature type="transmembrane region" description="Helical" evidence="2">
    <location>
        <begin position="60"/>
        <end position="83"/>
    </location>
</feature>
<keyword evidence="2" id="KW-1133">Transmembrane helix</keyword>
<dbReference type="OrthoDB" id="1747306at2759"/>
<organism evidence="3 4">
    <name type="scientific">Ananas comosus</name>
    <name type="common">Pineapple</name>
    <name type="synonym">Ananas ananas</name>
    <dbReference type="NCBI Taxonomy" id="4615"/>
    <lineage>
        <taxon>Eukaryota</taxon>
        <taxon>Viridiplantae</taxon>
        <taxon>Streptophyta</taxon>
        <taxon>Embryophyta</taxon>
        <taxon>Tracheophyta</taxon>
        <taxon>Spermatophyta</taxon>
        <taxon>Magnoliopsida</taxon>
        <taxon>Liliopsida</taxon>
        <taxon>Poales</taxon>
        <taxon>Bromeliaceae</taxon>
        <taxon>Bromelioideae</taxon>
        <taxon>Ananas</taxon>
    </lineage>
</organism>
<sequence>MGRNMRITTATTSNRAPLLLNNHEESSRPSSDLEEGNEIQPGNVGFCRVLRLAKPDAGKLALATIALLIASLSNILILLGHYGEENRRSRLPRFLANIWHVASNYQFHKIKSRMIEERSTF</sequence>